<keyword evidence="3 4" id="KW-0119">Carbohydrate metabolism</keyword>
<dbReference type="InterPro" id="IPR004547">
    <property type="entry name" value="Glucosamine6P_isomerase"/>
</dbReference>
<dbReference type="OrthoDB" id="9791139at2"/>
<dbReference type="GO" id="GO:0005737">
    <property type="term" value="C:cytoplasm"/>
    <property type="evidence" value="ECO:0007669"/>
    <property type="project" value="TreeGrafter"/>
</dbReference>
<dbReference type="EC" id="3.5.99.6" evidence="4"/>
<accession>A0A5R9DY59</accession>
<gene>
    <name evidence="4" type="primary">nagB</name>
    <name evidence="6" type="ORF">FEZ33_04980</name>
</gene>
<sequence>MNIFVFETSLEASQYAYDLVAKALESGANTFGLATGSTPEELYSIIRDSDLDFTDAKAVNLDEYYGLPADNDQSYAYFMKKHLFDAKPFAQTHIPNGTATDVEKEIEDYNTILSENPVDLQILGIGSNGHIGFNEPGSPFDSKTRLVDLTDETIQANKRNFESEADVPKKAFSMGIGSILESKQIVLMAFGENKAKAVKETVHGKVTPDVPASVLKNHSNTVILLDKAAASQLDPSDYEVIS</sequence>
<evidence type="ECO:0000256" key="3">
    <source>
        <dbReference type="ARBA" id="ARBA00023277"/>
    </source>
</evidence>
<dbReference type="GO" id="GO:0019262">
    <property type="term" value="P:N-acetylneuraminate catabolic process"/>
    <property type="evidence" value="ECO:0007669"/>
    <property type="project" value="UniProtKB-UniRule"/>
</dbReference>
<dbReference type="PANTHER" id="PTHR11280:SF5">
    <property type="entry name" value="GLUCOSAMINE-6-PHOSPHATE ISOMERASE"/>
    <property type="match status" value="1"/>
</dbReference>
<reference evidence="6 7" key="1">
    <citation type="submission" date="2019-05" db="EMBL/GenBank/DDBJ databases">
        <title>The metagenome of a microbial culture collection derived from dairy environment covers the genomic content of the human microbiome.</title>
        <authorList>
            <person name="Roder T."/>
            <person name="Wuthrich D."/>
            <person name="Sattari Z."/>
            <person name="Von Ah U."/>
            <person name="Bar C."/>
            <person name="Ronchi F."/>
            <person name="Macpherson A.J."/>
            <person name="Ganal-Vonarburg S.C."/>
            <person name="Bruggmann R."/>
            <person name="Vergeres G."/>
        </authorList>
    </citation>
    <scope>NUCLEOTIDE SEQUENCE [LARGE SCALE GENOMIC DNA]</scope>
    <source>
        <strain evidence="6 7">FAM 24227</strain>
    </source>
</reference>
<dbReference type="FunFam" id="3.40.50.1360:FF:000003">
    <property type="entry name" value="Glucosamine-6-phosphate deaminase"/>
    <property type="match status" value="1"/>
</dbReference>
<dbReference type="Gene3D" id="3.40.50.1360">
    <property type="match status" value="1"/>
</dbReference>
<feature type="active site" description="Proton acceptor; for enolization step" evidence="4">
    <location>
        <position position="62"/>
    </location>
</feature>
<dbReference type="GO" id="GO:0006046">
    <property type="term" value="P:N-acetylglucosamine catabolic process"/>
    <property type="evidence" value="ECO:0007669"/>
    <property type="project" value="TreeGrafter"/>
</dbReference>
<proteinExistence type="inferred from homology"/>
<dbReference type="RefSeq" id="WP_138404298.1">
    <property type="nucleotide sequence ID" value="NZ_VBSP01000012.1"/>
</dbReference>
<evidence type="ECO:0000256" key="4">
    <source>
        <dbReference type="HAMAP-Rule" id="MF_01241"/>
    </source>
</evidence>
<dbReference type="PANTHER" id="PTHR11280">
    <property type="entry name" value="GLUCOSAMINE-6-PHOSPHATE ISOMERASE"/>
    <property type="match status" value="1"/>
</dbReference>
<name>A0A5R9DY59_9LACT</name>
<dbReference type="PROSITE" id="PS01161">
    <property type="entry name" value="GLC_GALNAC_ISOMERASE"/>
    <property type="match status" value="1"/>
</dbReference>
<protein>
    <recommendedName>
        <fullName evidence="4">Glucosamine-6-phosphate deaminase</fullName>
        <ecNumber evidence="4">3.5.99.6</ecNumber>
    </recommendedName>
    <alternativeName>
        <fullName evidence="4">GlcN6P deaminase</fullName>
        <shortName evidence="4">GNPDA</shortName>
    </alternativeName>
    <alternativeName>
        <fullName evidence="4">Glucosamine-6-phosphate isomerase</fullName>
    </alternativeName>
</protein>
<dbReference type="GO" id="GO:0005975">
    <property type="term" value="P:carbohydrate metabolic process"/>
    <property type="evidence" value="ECO:0007669"/>
    <property type="project" value="InterPro"/>
</dbReference>
<dbReference type="GO" id="GO:0004342">
    <property type="term" value="F:glucosamine-6-phosphate deaminase activity"/>
    <property type="evidence" value="ECO:0007669"/>
    <property type="project" value="UniProtKB-UniRule"/>
</dbReference>
<dbReference type="EMBL" id="VBSP01000012">
    <property type="protein sequence ID" value="TLQ41700.1"/>
    <property type="molecule type" value="Genomic_DNA"/>
</dbReference>
<evidence type="ECO:0000313" key="6">
    <source>
        <dbReference type="EMBL" id="TLQ41700.1"/>
    </source>
</evidence>
<dbReference type="InterPro" id="IPR018321">
    <property type="entry name" value="Glucosamine6P_isomerase_CS"/>
</dbReference>
<dbReference type="SUPFAM" id="SSF100950">
    <property type="entry name" value="NagB/RpiA/CoA transferase-like"/>
    <property type="match status" value="1"/>
</dbReference>
<feature type="active site" description="For ring-opening step" evidence="4">
    <location>
        <position position="135"/>
    </location>
</feature>
<comment type="catalytic activity">
    <reaction evidence="1 4">
        <text>alpha-D-glucosamine 6-phosphate + H2O = beta-D-fructose 6-phosphate + NH4(+)</text>
        <dbReference type="Rhea" id="RHEA:12172"/>
        <dbReference type="ChEBI" id="CHEBI:15377"/>
        <dbReference type="ChEBI" id="CHEBI:28938"/>
        <dbReference type="ChEBI" id="CHEBI:57634"/>
        <dbReference type="ChEBI" id="CHEBI:75989"/>
        <dbReference type="EC" id="3.5.99.6"/>
    </reaction>
</comment>
<keyword evidence="2 4" id="KW-0378">Hydrolase</keyword>
<feature type="active site" description="Proton acceptor; for ring-opening step" evidence="4">
    <location>
        <position position="130"/>
    </location>
</feature>
<dbReference type="GO" id="GO:0042802">
    <property type="term" value="F:identical protein binding"/>
    <property type="evidence" value="ECO:0007669"/>
    <property type="project" value="TreeGrafter"/>
</dbReference>
<dbReference type="Pfam" id="PF01182">
    <property type="entry name" value="Glucosamine_iso"/>
    <property type="match status" value="1"/>
</dbReference>
<dbReference type="GO" id="GO:0006043">
    <property type="term" value="P:glucosamine catabolic process"/>
    <property type="evidence" value="ECO:0007669"/>
    <property type="project" value="TreeGrafter"/>
</dbReference>
<evidence type="ECO:0000313" key="7">
    <source>
        <dbReference type="Proteomes" id="UP000306420"/>
    </source>
</evidence>
<dbReference type="InterPro" id="IPR037171">
    <property type="entry name" value="NagB/RpiA_transferase-like"/>
</dbReference>
<evidence type="ECO:0000256" key="2">
    <source>
        <dbReference type="ARBA" id="ARBA00022801"/>
    </source>
</evidence>
<dbReference type="CDD" id="cd01399">
    <property type="entry name" value="GlcN6P_deaminase"/>
    <property type="match status" value="1"/>
</dbReference>
<evidence type="ECO:0000256" key="1">
    <source>
        <dbReference type="ARBA" id="ARBA00000644"/>
    </source>
</evidence>
<dbReference type="AlphaFoldDB" id="A0A5R9DY59"/>
<comment type="caution">
    <text evidence="4">Lacks conserved residue(s) required for the propagation of feature annotation.</text>
</comment>
<comment type="similarity">
    <text evidence="4">Belongs to the glucosamine/galactosamine-6-phosphate isomerase family. NagB subfamily.</text>
</comment>
<comment type="function">
    <text evidence="4">Catalyzes the reversible isomerization-deamination of glucosamine 6-phosphate (GlcN6P) to form fructose 6-phosphate (Fru6P) and ammonium ion.</text>
</comment>
<dbReference type="Proteomes" id="UP000306420">
    <property type="component" value="Unassembled WGS sequence"/>
</dbReference>
<dbReference type="InterPro" id="IPR006148">
    <property type="entry name" value="Glc/Gal-6P_isomerase"/>
</dbReference>
<comment type="caution">
    <text evidence="6">The sequence shown here is derived from an EMBL/GenBank/DDBJ whole genome shotgun (WGS) entry which is preliminary data.</text>
</comment>
<dbReference type="HAMAP" id="MF_01241">
    <property type="entry name" value="GlcN6P_deamin"/>
    <property type="match status" value="1"/>
</dbReference>
<feature type="active site" description="For ring-opening step" evidence="4">
    <location>
        <position position="128"/>
    </location>
</feature>
<evidence type="ECO:0000259" key="5">
    <source>
        <dbReference type="Pfam" id="PF01182"/>
    </source>
</evidence>
<feature type="domain" description="Glucosamine/galactosamine-6-phosphate isomerase" evidence="5">
    <location>
        <begin position="14"/>
        <end position="222"/>
    </location>
</feature>
<comment type="pathway">
    <text evidence="4">Amino-sugar metabolism; N-acetylneuraminate degradation; D-fructose 6-phosphate from N-acetylneuraminate: step 5/5.</text>
</comment>
<dbReference type="UniPathway" id="UPA00629">
    <property type="reaction ID" value="UER00684"/>
</dbReference>
<organism evidence="6 7">
    <name type="scientific">Ruoffia tabacinasalis</name>
    <dbReference type="NCBI Taxonomy" id="87458"/>
    <lineage>
        <taxon>Bacteria</taxon>
        <taxon>Bacillati</taxon>
        <taxon>Bacillota</taxon>
        <taxon>Bacilli</taxon>
        <taxon>Lactobacillales</taxon>
        <taxon>Aerococcaceae</taxon>
        <taxon>Ruoffia</taxon>
    </lineage>
</organism>